<evidence type="ECO:0000256" key="1">
    <source>
        <dbReference type="ARBA" id="ARBA00022737"/>
    </source>
</evidence>
<dbReference type="InterPro" id="IPR024111">
    <property type="entry name" value="PEX5/PEX5L"/>
</dbReference>
<keyword evidence="2" id="KW-0802">TPR repeat</keyword>
<evidence type="ECO:0000313" key="4">
    <source>
        <dbReference type="Proteomes" id="UP000789706"/>
    </source>
</evidence>
<evidence type="ECO:0000256" key="2">
    <source>
        <dbReference type="ARBA" id="ARBA00022803"/>
    </source>
</evidence>
<evidence type="ECO:0000313" key="3">
    <source>
        <dbReference type="EMBL" id="CAG8456425.1"/>
    </source>
</evidence>
<dbReference type="GO" id="GO:0005778">
    <property type="term" value="C:peroxisomal membrane"/>
    <property type="evidence" value="ECO:0007669"/>
    <property type="project" value="TreeGrafter"/>
</dbReference>
<protein>
    <submittedName>
        <fullName evidence="3">9116_t:CDS:1</fullName>
    </submittedName>
</protein>
<comment type="caution">
    <text evidence="3">The sequence shown here is derived from an EMBL/GenBank/DDBJ whole genome shotgun (WGS) entry which is preliminary data.</text>
</comment>
<gene>
    <name evidence="3" type="ORF">DEBURN_LOCUS2440</name>
</gene>
<proteinExistence type="predicted"/>
<reference evidence="3" key="1">
    <citation type="submission" date="2021-06" db="EMBL/GenBank/DDBJ databases">
        <authorList>
            <person name="Kallberg Y."/>
            <person name="Tangrot J."/>
            <person name="Rosling A."/>
        </authorList>
    </citation>
    <scope>NUCLEOTIDE SEQUENCE</scope>
    <source>
        <strain evidence="3">AZ414A</strain>
    </source>
</reference>
<dbReference type="GO" id="GO:0005829">
    <property type="term" value="C:cytosol"/>
    <property type="evidence" value="ECO:0007669"/>
    <property type="project" value="TreeGrafter"/>
</dbReference>
<dbReference type="PANTHER" id="PTHR10130">
    <property type="entry name" value="PEROXISOMAL TARGETING SIGNAL 1 RECEPTOR PEX5"/>
    <property type="match status" value="1"/>
</dbReference>
<accession>A0A9N8YW57</accession>
<dbReference type="GO" id="GO:0016560">
    <property type="term" value="P:protein import into peroxisome matrix, docking"/>
    <property type="evidence" value="ECO:0007669"/>
    <property type="project" value="TreeGrafter"/>
</dbReference>
<dbReference type="OrthoDB" id="10006023at2759"/>
<keyword evidence="4" id="KW-1185">Reference proteome</keyword>
<sequence>MALPTWLADDMNCGQNNPLSGFTKQFSQDRSLHQDRHIPLGEGSSKRTFRSNTIKEIKDNKVDPYNPYNFDRINNELEVIKHDIRSDNWAEDFIKKSNSSQRIIPNQDNWVSDYAQFNNINSLNLNRDEVAAFEDSFLVANKVEIDWEAEFNAYEKLGNFEFNEQNVQENSWTTEFQQHEQQQKNDLEINGDSKTQLAETAGQLIESVVSETNPKFKNSTFMNFMKKLRDHEICIEGNKVVEQKEPVSKVDDWVNEFKDKSQEFIADYNNDKSSTLYNIHNFETTSNMIDFASEFKNFNELSTRKDLDGWTNHLDENINNNIDSLLQEYDYDWNKYHPSSTGYKHV</sequence>
<name>A0A9N8YW57_9GLOM</name>
<dbReference type="EMBL" id="CAJVPK010000133">
    <property type="protein sequence ID" value="CAG8456425.1"/>
    <property type="molecule type" value="Genomic_DNA"/>
</dbReference>
<keyword evidence="1" id="KW-0677">Repeat</keyword>
<dbReference type="AlphaFoldDB" id="A0A9N8YW57"/>
<dbReference type="GO" id="GO:0005052">
    <property type="term" value="F:peroxisome matrix targeting signal-1 binding"/>
    <property type="evidence" value="ECO:0007669"/>
    <property type="project" value="TreeGrafter"/>
</dbReference>
<organism evidence="3 4">
    <name type="scientific">Diversispora eburnea</name>
    <dbReference type="NCBI Taxonomy" id="1213867"/>
    <lineage>
        <taxon>Eukaryota</taxon>
        <taxon>Fungi</taxon>
        <taxon>Fungi incertae sedis</taxon>
        <taxon>Mucoromycota</taxon>
        <taxon>Glomeromycotina</taxon>
        <taxon>Glomeromycetes</taxon>
        <taxon>Diversisporales</taxon>
        <taxon>Diversisporaceae</taxon>
        <taxon>Diversispora</taxon>
    </lineage>
</organism>
<dbReference type="Proteomes" id="UP000789706">
    <property type="component" value="Unassembled WGS sequence"/>
</dbReference>
<dbReference type="PANTHER" id="PTHR10130:SF0">
    <property type="entry name" value="GH08708P"/>
    <property type="match status" value="1"/>
</dbReference>